<proteinExistence type="predicted"/>
<dbReference type="SUPFAM" id="SSF46689">
    <property type="entry name" value="Homeodomain-like"/>
    <property type="match status" value="1"/>
</dbReference>
<protein>
    <recommendedName>
        <fullName evidence="6">PiggyBac transposable element-derived protein domain-containing protein</fullName>
    </recommendedName>
</protein>
<evidence type="ECO:0000313" key="5">
    <source>
        <dbReference type="Proteomes" id="UP001148838"/>
    </source>
</evidence>
<name>A0ABQ8ST27_PERAM</name>
<dbReference type="Proteomes" id="UP001148838">
    <property type="component" value="Unassembled WGS sequence"/>
</dbReference>
<dbReference type="PANTHER" id="PTHR46599:SF6">
    <property type="entry name" value="DUAL SPECIFICITY PHOSPHATASE 26"/>
    <property type="match status" value="1"/>
</dbReference>
<evidence type="ECO:0008006" key="6">
    <source>
        <dbReference type="Google" id="ProtNLM"/>
    </source>
</evidence>
<gene>
    <name evidence="4" type="ORF">ANN_17273</name>
</gene>
<dbReference type="Gene3D" id="1.10.10.60">
    <property type="entry name" value="Homeodomain-like"/>
    <property type="match status" value="1"/>
</dbReference>
<sequence length="322" mass="37098">MFLERDEMDACRSEFGNRNPNNPHSSTLLAGNLKLCAGERNYPTLPFIPNKPNKYGIKIVTACDTKIKYVVDMSPYLGKCTKTDGMPLEEFYIKEMTKTLRGSNRNIMVDNWFTTVKLADDLLRKNLTLVGDIRTNKWEIPPELLSTKKRKVGTSMFCFFHKKTLVSYKAKAKKMVVLLSTAHDHWKTRRWPICMFYGMVNIGFVNSSVIHSHNNQHQGTNKFARKDFLVRLSEELTMLWMAKRLEMPSLQRHLQMPRASIGTNANKKRKSWEKAAMTEAVIAVWAKKMGLKRAAKDFQVPKTTLRRLALDTVHSPENVVEQ</sequence>
<comment type="subcellular location">
    <subcellularLocation>
        <location evidence="1">Nucleus</location>
    </subcellularLocation>
</comment>
<dbReference type="InterPro" id="IPR009057">
    <property type="entry name" value="Homeodomain-like_sf"/>
</dbReference>
<comment type="caution">
    <text evidence="4">The sequence shown here is derived from an EMBL/GenBank/DDBJ whole genome shotgun (WGS) entry which is preliminary data.</text>
</comment>
<dbReference type="Pfam" id="PF05225">
    <property type="entry name" value="HTH_psq"/>
    <property type="match status" value="1"/>
</dbReference>
<feature type="domain" description="HTH psq-type" evidence="2">
    <location>
        <begin position="275"/>
        <end position="307"/>
    </location>
</feature>
<feature type="domain" description="PiggyBac transposable element-derived protein" evidence="3">
    <location>
        <begin position="35"/>
        <end position="185"/>
    </location>
</feature>
<evidence type="ECO:0000256" key="1">
    <source>
        <dbReference type="ARBA" id="ARBA00004123"/>
    </source>
</evidence>
<dbReference type="EMBL" id="JAJSOF020000021">
    <property type="protein sequence ID" value="KAJ4437138.1"/>
    <property type="molecule type" value="Genomic_DNA"/>
</dbReference>
<evidence type="ECO:0000259" key="3">
    <source>
        <dbReference type="Pfam" id="PF13843"/>
    </source>
</evidence>
<dbReference type="Pfam" id="PF13843">
    <property type="entry name" value="DDE_Tnp_1_7"/>
    <property type="match status" value="1"/>
</dbReference>
<dbReference type="PANTHER" id="PTHR46599">
    <property type="entry name" value="PIGGYBAC TRANSPOSABLE ELEMENT-DERIVED PROTEIN 4"/>
    <property type="match status" value="1"/>
</dbReference>
<dbReference type="InterPro" id="IPR007889">
    <property type="entry name" value="HTH_Psq"/>
</dbReference>
<reference evidence="4 5" key="1">
    <citation type="journal article" date="2022" name="Allergy">
        <title>Genome assembly and annotation of Periplaneta americana reveal a comprehensive cockroach allergen profile.</title>
        <authorList>
            <person name="Wang L."/>
            <person name="Xiong Q."/>
            <person name="Saelim N."/>
            <person name="Wang L."/>
            <person name="Nong W."/>
            <person name="Wan A.T."/>
            <person name="Shi M."/>
            <person name="Liu X."/>
            <person name="Cao Q."/>
            <person name="Hui J.H.L."/>
            <person name="Sookrung N."/>
            <person name="Leung T.F."/>
            <person name="Tungtrongchitr A."/>
            <person name="Tsui S.K.W."/>
        </authorList>
    </citation>
    <scope>NUCLEOTIDE SEQUENCE [LARGE SCALE GENOMIC DNA]</scope>
    <source>
        <strain evidence="4">PWHHKU_190912</strain>
    </source>
</reference>
<accession>A0ABQ8ST27</accession>
<evidence type="ECO:0000313" key="4">
    <source>
        <dbReference type="EMBL" id="KAJ4437138.1"/>
    </source>
</evidence>
<organism evidence="4 5">
    <name type="scientific">Periplaneta americana</name>
    <name type="common">American cockroach</name>
    <name type="synonym">Blatta americana</name>
    <dbReference type="NCBI Taxonomy" id="6978"/>
    <lineage>
        <taxon>Eukaryota</taxon>
        <taxon>Metazoa</taxon>
        <taxon>Ecdysozoa</taxon>
        <taxon>Arthropoda</taxon>
        <taxon>Hexapoda</taxon>
        <taxon>Insecta</taxon>
        <taxon>Pterygota</taxon>
        <taxon>Neoptera</taxon>
        <taxon>Polyneoptera</taxon>
        <taxon>Dictyoptera</taxon>
        <taxon>Blattodea</taxon>
        <taxon>Blattoidea</taxon>
        <taxon>Blattidae</taxon>
        <taxon>Blattinae</taxon>
        <taxon>Periplaneta</taxon>
    </lineage>
</organism>
<evidence type="ECO:0000259" key="2">
    <source>
        <dbReference type="Pfam" id="PF05225"/>
    </source>
</evidence>
<dbReference type="InterPro" id="IPR029526">
    <property type="entry name" value="PGBD"/>
</dbReference>
<keyword evidence="5" id="KW-1185">Reference proteome</keyword>